<gene>
    <name evidence="1" type="ORF">BCAMP_07300</name>
</gene>
<dbReference type="AlphaFoldDB" id="W7CU59"/>
<proteinExistence type="predicted"/>
<organism evidence="1 2">
    <name type="scientific">Brochothrix campestris FSL F6-1037</name>
    <dbReference type="NCBI Taxonomy" id="1265861"/>
    <lineage>
        <taxon>Bacteria</taxon>
        <taxon>Bacillati</taxon>
        <taxon>Bacillota</taxon>
        <taxon>Bacilli</taxon>
        <taxon>Bacillales</taxon>
        <taxon>Listeriaceae</taxon>
        <taxon>Brochothrix</taxon>
    </lineage>
</organism>
<dbReference type="EMBL" id="AODH01000028">
    <property type="protein sequence ID" value="EUJ39331.1"/>
    <property type="molecule type" value="Genomic_DNA"/>
</dbReference>
<dbReference type="RefSeq" id="WP_035314659.1">
    <property type="nucleotide sequence ID" value="NZ_AODH01000028.1"/>
</dbReference>
<comment type="caution">
    <text evidence="1">The sequence shown here is derived from an EMBL/GenBank/DDBJ whole genome shotgun (WGS) entry which is preliminary data.</text>
</comment>
<dbReference type="OrthoDB" id="26424at2"/>
<accession>W7CU59</accession>
<dbReference type="STRING" id="1265861.BCAMP_07300"/>
<dbReference type="Proteomes" id="UP000019243">
    <property type="component" value="Unassembled WGS sequence"/>
</dbReference>
<sequence length="238" mass="27777">MTDWHHQFCNDLAGIPDKRTIELSTEETVEDVLMAYDEALAAGHRERAIALCRAAITQQIGEQSTWQFKLCLLYLDSQQPELAVIEFRALFQLDTLVFSDEYFALLERLGYEKEREAAFNQLSKSYWVQQANELFANNQKWHHLSINISRDLTEITTYAEVLLAHDPEAVYRLYTAYLMHAAKECENRRQYRRLCQQLRHLASLDCDGKQTAAVVVANLRETYPKKRALLEELDDVWE</sequence>
<protein>
    <submittedName>
        <fullName evidence="1">Uncharacterized protein</fullName>
    </submittedName>
</protein>
<evidence type="ECO:0000313" key="1">
    <source>
        <dbReference type="EMBL" id="EUJ39331.1"/>
    </source>
</evidence>
<name>W7CU59_9LIST</name>
<keyword evidence="2" id="KW-1185">Reference proteome</keyword>
<evidence type="ECO:0000313" key="2">
    <source>
        <dbReference type="Proteomes" id="UP000019243"/>
    </source>
</evidence>
<reference evidence="1 2" key="1">
    <citation type="submission" date="2012-12" db="EMBL/GenBank/DDBJ databases">
        <title>Novel taxa of Listeriaceae from agricultural environments in the United States.</title>
        <authorList>
            <person name="den Bakker H.C."/>
            <person name="Allred A."/>
            <person name="Warchocki S."/>
            <person name="Wright E.M."/>
            <person name="Burrell A."/>
            <person name="Nightingale K.K."/>
            <person name="Kephart D."/>
            <person name="Wiedmann M."/>
        </authorList>
    </citation>
    <scope>NUCLEOTIDE SEQUENCE [LARGE SCALE GENOMIC DNA]</scope>
    <source>
        <strain evidence="1 2">FSL F6-1037</strain>
    </source>
</reference>